<dbReference type="InterPro" id="IPR000700">
    <property type="entry name" value="PAS-assoc_C"/>
</dbReference>
<evidence type="ECO:0000256" key="3">
    <source>
        <dbReference type="ARBA" id="ARBA00022553"/>
    </source>
</evidence>
<dbReference type="InterPro" id="IPR011006">
    <property type="entry name" value="CheY-like_superfamily"/>
</dbReference>
<dbReference type="InterPro" id="IPR036097">
    <property type="entry name" value="HisK_dim/P_sf"/>
</dbReference>
<dbReference type="PROSITE" id="PS50113">
    <property type="entry name" value="PAC"/>
    <property type="match status" value="3"/>
</dbReference>
<dbReference type="SMART" id="SM00065">
    <property type="entry name" value="GAF"/>
    <property type="match status" value="1"/>
</dbReference>
<dbReference type="InterPro" id="IPR001789">
    <property type="entry name" value="Sig_transdc_resp-reg_receiver"/>
</dbReference>
<dbReference type="PROSITE" id="PS50110">
    <property type="entry name" value="RESPONSE_REGULATORY"/>
    <property type="match status" value="1"/>
</dbReference>
<dbReference type="OrthoDB" id="9811889at2"/>
<dbReference type="InterPro" id="IPR003594">
    <property type="entry name" value="HATPase_dom"/>
</dbReference>
<dbReference type="InterPro" id="IPR004358">
    <property type="entry name" value="Sig_transdc_His_kin-like_C"/>
</dbReference>
<keyword evidence="6" id="KW-0418">Kinase</keyword>
<dbReference type="SMART" id="SM00091">
    <property type="entry name" value="PAS"/>
    <property type="match status" value="3"/>
</dbReference>
<dbReference type="SUPFAM" id="SSF55874">
    <property type="entry name" value="ATPase domain of HSP90 chaperone/DNA topoisomerase II/histidine kinase"/>
    <property type="match status" value="1"/>
</dbReference>
<dbReference type="SMART" id="SM00448">
    <property type="entry name" value="REC"/>
    <property type="match status" value="1"/>
</dbReference>
<dbReference type="SUPFAM" id="SSF52172">
    <property type="entry name" value="CheY-like"/>
    <property type="match status" value="1"/>
</dbReference>
<accession>A0A238WEM8</accession>
<dbReference type="SUPFAM" id="SSF47384">
    <property type="entry name" value="Homodimeric domain of signal transducing histidine kinase"/>
    <property type="match status" value="1"/>
</dbReference>
<dbReference type="Gene3D" id="3.30.565.10">
    <property type="entry name" value="Histidine kinase-like ATPase, C-terminal domain"/>
    <property type="match status" value="1"/>
</dbReference>
<evidence type="ECO:0000259" key="13">
    <source>
        <dbReference type="PROSITE" id="PS50110"/>
    </source>
</evidence>
<dbReference type="Gene3D" id="3.30.450.20">
    <property type="entry name" value="PAS domain"/>
    <property type="match status" value="3"/>
</dbReference>
<evidence type="ECO:0000259" key="15">
    <source>
        <dbReference type="PROSITE" id="PS50113"/>
    </source>
</evidence>
<feature type="domain" description="PAC" evidence="15">
    <location>
        <begin position="513"/>
        <end position="570"/>
    </location>
</feature>
<evidence type="ECO:0000313" key="17">
    <source>
        <dbReference type="Proteomes" id="UP000198384"/>
    </source>
</evidence>
<dbReference type="NCBIfam" id="TIGR00229">
    <property type="entry name" value="sensory_box"/>
    <property type="match status" value="3"/>
</dbReference>
<dbReference type="InterPro" id="IPR000014">
    <property type="entry name" value="PAS"/>
</dbReference>
<dbReference type="InterPro" id="IPR001610">
    <property type="entry name" value="PAC"/>
</dbReference>
<evidence type="ECO:0000256" key="4">
    <source>
        <dbReference type="ARBA" id="ARBA00022679"/>
    </source>
</evidence>
<dbReference type="Pfam" id="PF13185">
    <property type="entry name" value="GAF_2"/>
    <property type="match status" value="1"/>
</dbReference>
<dbReference type="CDD" id="cd00082">
    <property type="entry name" value="HisKA"/>
    <property type="match status" value="1"/>
</dbReference>
<evidence type="ECO:0000313" key="16">
    <source>
        <dbReference type="EMBL" id="SNR45036.1"/>
    </source>
</evidence>
<keyword evidence="3 11" id="KW-0597">Phosphoprotein</keyword>
<dbReference type="Gene3D" id="3.30.450.40">
    <property type="match status" value="1"/>
</dbReference>
<dbReference type="AlphaFoldDB" id="A0A238WEM8"/>
<evidence type="ECO:0000256" key="10">
    <source>
        <dbReference type="ARBA" id="ARBA00068150"/>
    </source>
</evidence>
<evidence type="ECO:0000256" key="9">
    <source>
        <dbReference type="ARBA" id="ARBA00064003"/>
    </source>
</evidence>
<feature type="domain" description="Response regulatory" evidence="13">
    <location>
        <begin position="831"/>
        <end position="947"/>
    </location>
</feature>
<organism evidence="16 17">
    <name type="scientific">Lutibacter agarilyticus</name>
    <dbReference type="NCBI Taxonomy" id="1109740"/>
    <lineage>
        <taxon>Bacteria</taxon>
        <taxon>Pseudomonadati</taxon>
        <taxon>Bacteroidota</taxon>
        <taxon>Flavobacteriia</taxon>
        <taxon>Flavobacteriales</taxon>
        <taxon>Flavobacteriaceae</taxon>
        <taxon>Lutibacter</taxon>
    </lineage>
</organism>
<feature type="domain" description="PAC" evidence="15">
    <location>
        <begin position="384"/>
        <end position="436"/>
    </location>
</feature>
<dbReference type="SUPFAM" id="SSF55785">
    <property type="entry name" value="PYP-like sensor domain (PAS domain)"/>
    <property type="match status" value="3"/>
</dbReference>
<proteinExistence type="predicted"/>
<dbReference type="SMART" id="SM00086">
    <property type="entry name" value="PAC"/>
    <property type="match status" value="3"/>
</dbReference>
<evidence type="ECO:0000259" key="12">
    <source>
        <dbReference type="PROSITE" id="PS50109"/>
    </source>
</evidence>
<feature type="domain" description="PAC" evidence="15">
    <location>
        <begin position="103"/>
        <end position="155"/>
    </location>
</feature>
<dbReference type="SUPFAM" id="SSF55781">
    <property type="entry name" value="GAF domain-like"/>
    <property type="match status" value="1"/>
</dbReference>
<evidence type="ECO:0000256" key="5">
    <source>
        <dbReference type="ARBA" id="ARBA00022741"/>
    </source>
</evidence>
<evidence type="ECO:0000256" key="11">
    <source>
        <dbReference type="PROSITE-ProRule" id="PRU00169"/>
    </source>
</evidence>
<evidence type="ECO:0000256" key="2">
    <source>
        <dbReference type="ARBA" id="ARBA00012438"/>
    </source>
</evidence>
<dbReference type="PRINTS" id="PR00344">
    <property type="entry name" value="BCTRLSENSOR"/>
</dbReference>
<dbReference type="InterPro" id="IPR005467">
    <property type="entry name" value="His_kinase_dom"/>
</dbReference>
<dbReference type="SMART" id="SM00388">
    <property type="entry name" value="HisKA"/>
    <property type="match status" value="1"/>
</dbReference>
<evidence type="ECO:0000256" key="6">
    <source>
        <dbReference type="ARBA" id="ARBA00022777"/>
    </source>
</evidence>
<keyword evidence="4" id="KW-0808">Transferase</keyword>
<dbReference type="PANTHER" id="PTHR43047">
    <property type="entry name" value="TWO-COMPONENT HISTIDINE PROTEIN KINASE"/>
    <property type="match status" value="1"/>
</dbReference>
<evidence type="ECO:0000256" key="1">
    <source>
        <dbReference type="ARBA" id="ARBA00000085"/>
    </source>
</evidence>
<dbReference type="Proteomes" id="UP000198384">
    <property type="component" value="Unassembled WGS sequence"/>
</dbReference>
<dbReference type="FunFam" id="1.10.287.130:FF:000002">
    <property type="entry name" value="Two-component osmosensing histidine kinase"/>
    <property type="match status" value="1"/>
</dbReference>
<feature type="domain" description="PAS" evidence="14">
    <location>
        <begin position="33"/>
        <end position="71"/>
    </location>
</feature>
<dbReference type="GO" id="GO:0000155">
    <property type="term" value="F:phosphorelay sensor kinase activity"/>
    <property type="evidence" value="ECO:0007669"/>
    <property type="project" value="InterPro"/>
</dbReference>
<dbReference type="EMBL" id="FZNT01000003">
    <property type="protein sequence ID" value="SNR45036.1"/>
    <property type="molecule type" value="Genomic_DNA"/>
</dbReference>
<dbReference type="Gene3D" id="1.10.287.130">
    <property type="match status" value="1"/>
</dbReference>
<dbReference type="CDD" id="cd16922">
    <property type="entry name" value="HATPase_EvgS-ArcB-TorS-like"/>
    <property type="match status" value="1"/>
</dbReference>
<dbReference type="EC" id="2.7.13.3" evidence="2"/>
<dbReference type="InterPro" id="IPR003018">
    <property type="entry name" value="GAF"/>
</dbReference>
<dbReference type="Pfam" id="PF02518">
    <property type="entry name" value="HATPase_c"/>
    <property type="match status" value="1"/>
</dbReference>
<dbReference type="Pfam" id="PF13426">
    <property type="entry name" value="PAS_9"/>
    <property type="match status" value="2"/>
</dbReference>
<keyword evidence="8" id="KW-0902">Two-component regulatory system</keyword>
<protein>
    <recommendedName>
        <fullName evidence="10">Sensory/regulatory protein RpfC</fullName>
        <ecNumber evidence="2">2.7.13.3</ecNumber>
    </recommendedName>
</protein>
<dbReference type="GO" id="GO:0005524">
    <property type="term" value="F:ATP binding"/>
    <property type="evidence" value="ECO:0007669"/>
    <property type="project" value="UniProtKB-KW"/>
</dbReference>
<dbReference type="InterPro" id="IPR036890">
    <property type="entry name" value="HATPase_C_sf"/>
</dbReference>
<dbReference type="SMART" id="SM00387">
    <property type="entry name" value="HATPase_c"/>
    <property type="match status" value="1"/>
</dbReference>
<gene>
    <name evidence="16" type="ORF">SAMN06265371_103146</name>
</gene>
<keyword evidence="7" id="KW-0067">ATP-binding</keyword>
<feature type="domain" description="PAS" evidence="14">
    <location>
        <begin position="311"/>
        <end position="355"/>
    </location>
</feature>
<feature type="domain" description="Histidine kinase" evidence="12">
    <location>
        <begin position="588"/>
        <end position="805"/>
    </location>
</feature>
<dbReference type="InterPro" id="IPR029016">
    <property type="entry name" value="GAF-like_dom_sf"/>
</dbReference>
<dbReference type="InterPro" id="IPR035965">
    <property type="entry name" value="PAS-like_dom_sf"/>
</dbReference>
<dbReference type="PROSITE" id="PS50112">
    <property type="entry name" value="PAS"/>
    <property type="match status" value="2"/>
</dbReference>
<dbReference type="PROSITE" id="PS50109">
    <property type="entry name" value="HIS_KIN"/>
    <property type="match status" value="1"/>
</dbReference>
<sequence>MSTLTSLNECQTKDDLVALIKKQDRTIYALQHNDRKYENLFNNSLDGIYRSTPDGKFINVNTALVKMLGYNSKGELLKINIRKELYFDDNDRKEVVNHFYESEKFRHRLYKKDGSIIWVENHGENITDTNGELLYYEGIVRDVTEIKKASDIQKVLLNISQNGYKQEDLKSYNRFIISELGKLIDVSNSYIAYYNKGKETISIPFISGEEADEEFPVTKTLTGYVINSRKPLLVGLKEFKELEAAGEIELVGIACKIWLGVPLIVENEVIGAIVVQSYDNENAYNQQDIELLEFVSTYISSAIEKNKQILELKKFSLAVEQSSNTIAITDIKGNIEYVNSKFTESTGYTKEEALGANPRILNSGKQPATYYADMWETISSGKVWKGEFQNKSKSGKLYWERAAITPIKNKEGVVTNYMAIKEDVTLQKATEKKLRKVTNEATLAKEVLRKVLDNIPIRIFWKDTESKFLGCNKAYLAEMGFDSEDDVIGKTDFEIHLKKDAERFRANELEIMQSAQPRIKYTEYINHPDKKQIVLTSKLPFFNNNNEVIGVLGASEDITERLENEKKLKKATNAAISANLSKSIFLSNMSHEIRTPLNAILGYSQLLQDGDNLTKVQYENLQTINRSGEHLLALINDILDMSKIEAGRITLKEADFNFAVMLKEVEGLFKFKAAQKNIELNIIPKNYIPENIFADESKIRQVIINLIGNALKFTSKGFVRITIDVLKNNFINVAVKDSGVGILEEEQENVFKPFEQAQKGARVSGGTGLGLAISKKFANLMEGDITIKSTYGEGSEFSFTFGFKESKKSENIEETEDVKVVSLIPEMKGLKLAVVDDRFENRDILLQKLNPLGFDIKQAENGLEAVELYKKWKPDIILMDVVMPVLNGIEATRQILQMKGDHDVKIFIVSASALESEQQEVMEIGATVFIKKPVNFVDLLAEMVDKGGVKFEYEIKKKIEIHYGEASEISEDEKEKFINAALEGDFLLLEELLIDLENSTNKTFKHLDDCIKEMEFDELINWLKS</sequence>
<keyword evidence="5" id="KW-0547">Nucleotide-binding</keyword>
<keyword evidence="17" id="KW-1185">Reference proteome</keyword>
<dbReference type="Gene3D" id="3.40.50.2300">
    <property type="match status" value="1"/>
</dbReference>
<feature type="modified residue" description="4-aspartylphosphate" evidence="11">
    <location>
        <position position="880"/>
    </location>
</feature>
<reference evidence="16 17" key="1">
    <citation type="submission" date="2017-06" db="EMBL/GenBank/DDBJ databases">
        <authorList>
            <person name="Kim H.J."/>
            <person name="Triplett B.A."/>
        </authorList>
    </citation>
    <scope>NUCLEOTIDE SEQUENCE [LARGE SCALE GENOMIC DNA]</scope>
    <source>
        <strain evidence="16 17">DSM 29150</strain>
    </source>
</reference>
<dbReference type="CDD" id="cd17546">
    <property type="entry name" value="REC_hyHK_CKI1_RcsC-like"/>
    <property type="match status" value="1"/>
</dbReference>
<evidence type="ECO:0000256" key="7">
    <source>
        <dbReference type="ARBA" id="ARBA00022840"/>
    </source>
</evidence>
<dbReference type="Pfam" id="PF08448">
    <property type="entry name" value="PAS_4"/>
    <property type="match status" value="1"/>
</dbReference>
<dbReference type="InterPro" id="IPR013656">
    <property type="entry name" value="PAS_4"/>
</dbReference>
<comment type="catalytic activity">
    <reaction evidence="1">
        <text>ATP + protein L-histidine = ADP + protein N-phospho-L-histidine.</text>
        <dbReference type="EC" id="2.7.13.3"/>
    </reaction>
</comment>
<dbReference type="InterPro" id="IPR003661">
    <property type="entry name" value="HisK_dim/P_dom"/>
</dbReference>
<dbReference type="Pfam" id="PF00512">
    <property type="entry name" value="HisKA"/>
    <property type="match status" value="1"/>
</dbReference>
<dbReference type="RefSeq" id="WP_089380821.1">
    <property type="nucleotide sequence ID" value="NZ_FZNT01000003.1"/>
</dbReference>
<dbReference type="Pfam" id="PF00072">
    <property type="entry name" value="Response_reg"/>
    <property type="match status" value="1"/>
</dbReference>
<evidence type="ECO:0000256" key="8">
    <source>
        <dbReference type="ARBA" id="ARBA00023012"/>
    </source>
</evidence>
<dbReference type="CDD" id="cd00130">
    <property type="entry name" value="PAS"/>
    <property type="match status" value="3"/>
</dbReference>
<dbReference type="FunFam" id="3.30.565.10:FF:000010">
    <property type="entry name" value="Sensor histidine kinase RcsC"/>
    <property type="match status" value="1"/>
</dbReference>
<evidence type="ECO:0000259" key="14">
    <source>
        <dbReference type="PROSITE" id="PS50112"/>
    </source>
</evidence>
<name>A0A238WEM8_9FLAO</name>
<comment type="subunit">
    <text evidence="9">At low DSF concentrations, interacts with RpfF.</text>
</comment>